<proteinExistence type="predicted"/>
<reference evidence="3" key="1">
    <citation type="submission" date="2020-05" db="EMBL/GenBank/DDBJ databases">
        <authorList>
            <person name="Chiriac C."/>
            <person name="Salcher M."/>
            <person name="Ghai R."/>
            <person name="Kavagutti S V."/>
        </authorList>
    </citation>
    <scope>NUCLEOTIDE SEQUENCE</scope>
</reference>
<dbReference type="EMBL" id="CAFBIZ010000089">
    <property type="protein sequence ID" value="CAB4849544.1"/>
    <property type="molecule type" value="Genomic_DNA"/>
</dbReference>
<gene>
    <name evidence="3" type="ORF">UFOPK3268_00807</name>
    <name evidence="4" type="ORF">UFOPK4150_01036</name>
</gene>
<dbReference type="InterPro" id="IPR036291">
    <property type="entry name" value="NAD(P)-bd_dom_sf"/>
</dbReference>
<evidence type="ECO:0000256" key="1">
    <source>
        <dbReference type="ARBA" id="ARBA00022857"/>
    </source>
</evidence>
<feature type="domain" description="Enoyl reductase (ER)" evidence="2">
    <location>
        <begin position="13"/>
        <end position="319"/>
    </location>
</feature>
<evidence type="ECO:0000313" key="3">
    <source>
        <dbReference type="EMBL" id="CAB4849544.1"/>
    </source>
</evidence>
<evidence type="ECO:0000259" key="2">
    <source>
        <dbReference type="SMART" id="SM00829"/>
    </source>
</evidence>
<dbReference type="GO" id="GO:0016491">
    <property type="term" value="F:oxidoreductase activity"/>
    <property type="evidence" value="ECO:0007669"/>
    <property type="project" value="InterPro"/>
</dbReference>
<dbReference type="InterPro" id="IPR013149">
    <property type="entry name" value="ADH-like_C"/>
</dbReference>
<dbReference type="Gene3D" id="3.40.50.720">
    <property type="entry name" value="NAD(P)-binding Rossmann-like Domain"/>
    <property type="match status" value="1"/>
</dbReference>
<accession>A0A6J7BXD4</accession>
<dbReference type="InterPro" id="IPR013154">
    <property type="entry name" value="ADH-like_N"/>
</dbReference>
<name>A0A6J7BXD4_9ZZZZ</name>
<dbReference type="Pfam" id="PF08240">
    <property type="entry name" value="ADH_N"/>
    <property type="match status" value="1"/>
</dbReference>
<dbReference type="PANTHER" id="PTHR44154">
    <property type="entry name" value="QUINONE OXIDOREDUCTASE"/>
    <property type="match status" value="1"/>
</dbReference>
<dbReference type="CDD" id="cd08253">
    <property type="entry name" value="zeta_crystallin"/>
    <property type="match status" value="1"/>
</dbReference>
<dbReference type="Gene3D" id="3.90.180.10">
    <property type="entry name" value="Medium-chain alcohol dehydrogenases, catalytic domain"/>
    <property type="match status" value="1"/>
</dbReference>
<organism evidence="3">
    <name type="scientific">freshwater metagenome</name>
    <dbReference type="NCBI Taxonomy" id="449393"/>
    <lineage>
        <taxon>unclassified sequences</taxon>
        <taxon>metagenomes</taxon>
        <taxon>ecological metagenomes</taxon>
    </lineage>
</organism>
<protein>
    <submittedName>
        <fullName evidence="3">Unannotated protein</fullName>
    </submittedName>
</protein>
<keyword evidence="1" id="KW-0521">NADP</keyword>
<sequence>MRAVRYEGPGAAGDVLRLVEMETPAPAPGEVLVRVRFSGVNPTDWKSRTRVGMVVPWQIPNQDGAGTIVGVGAGVDPARVGQRVWLFHCASGRQYGTAADFTCVPEGQAVPLPDSISMQQGAGLGIPYITAHGCLFAGGDISGSTILVTGGAGAVGHAAIELAHRAGARVIATVSSPEKAAIASAAGADVVLNYRVPGFLDDLRAAAPHGVDRVVDVAIGANLVASLSVLRPHGVIVSYATEESDPTIPVRQLMTGNVTLAFVVVYGFTPQAIGAAVGDISAALAEGSLGRLPEHLYSLEDTASAHDAVEAGALGKVLIDLGE</sequence>
<dbReference type="SUPFAM" id="SSF50129">
    <property type="entry name" value="GroES-like"/>
    <property type="match status" value="1"/>
</dbReference>
<dbReference type="SUPFAM" id="SSF51735">
    <property type="entry name" value="NAD(P)-binding Rossmann-fold domains"/>
    <property type="match status" value="1"/>
</dbReference>
<dbReference type="PANTHER" id="PTHR44154:SF1">
    <property type="entry name" value="QUINONE OXIDOREDUCTASE"/>
    <property type="match status" value="1"/>
</dbReference>
<dbReference type="SMART" id="SM00829">
    <property type="entry name" value="PKS_ER"/>
    <property type="match status" value="1"/>
</dbReference>
<dbReference type="AlphaFoldDB" id="A0A6J7BXD4"/>
<dbReference type="Pfam" id="PF00107">
    <property type="entry name" value="ADH_zinc_N"/>
    <property type="match status" value="1"/>
</dbReference>
<dbReference type="EMBL" id="CAFBPU010000018">
    <property type="protein sequence ID" value="CAB5031645.1"/>
    <property type="molecule type" value="Genomic_DNA"/>
</dbReference>
<dbReference type="InterPro" id="IPR051603">
    <property type="entry name" value="Zinc-ADH_QOR/CCCR"/>
</dbReference>
<dbReference type="InterPro" id="IPR020843">
    <property type="entry name" value="ER"/>
</dbReference>
<evidence type="ECO:0000313" key="4">
    <source>
        <dbReference type="EMBL" id="CAB5031645.1"/>
    </source>
</evidence>
<dbReference type="InterPro" id="IPR011032">
    <property type="entry name" value="GroES-like_sf"/>
</dbReference>